<organism evidence="10 11">
    <name type="scientific">Sediminibacillus albus</name>
    <dbReference type="NCBI Taxonomy" id="407036"/>
    <lineage>
        <taxon>Bacteria</taxon>
        <taxon>Bacillati</taxon>
        <taxon>Bacillota</taxon>
        <taxon>Bacilli</taxon>
        <taxon>Bacillales</taxon>
        <taxon>Bacillaceae</taxon>
        <taxon>Sediminibacillus</taxon>
    </lineage>
</organism>
<keyword evidence="5 8" id="KW-0812">Transmembrane</keyword>
<dbReference type="HAMAP" id="MF_01937">
    <property type="entry name" value="MenA_1"/>
    <property type="match status" value="1"/>
</dbReference>
<dbReference type="GO" id="GO:0046428">
    <property type="term" value="F:1,4-dihydroxy-2-naphthoate polyprenyltransferase activity"/>
    <property type="evidence" value="ECO:0007669"/>
    <property type="project" value="UniProtKB-UniRule"/>
</dbReference>
<reference evidence="10 11" key="1">
    <citation type="submission" date="2016-10" db="EMBL/GenBank/DDBJ databases">
        <authorList>
            <person name="de Groot N.N."/>
        </authorList>
    </citation>
    <scope>NUCLEOTIDE SEQUENCE [LARGE SCALE GENOMIC DNA]</scope>
    <source>
        <strain evidence="10 11">CGMCC 1.6502</strain>
    </source>
</reference>
<dbReference type="OrthoDB" id="9767568at2"/>
<keyword evidence="7 8" id="KW-0472">Membrane</keyword>
<evidence type="ECO:0000256" key="9">
    <source>
        <dbReference type="NCBIfam" id="TIGR00751"/>
    </source>
</evidence>
<evidence type="ECO:0000256" key="3">
    <source>
        <dbReference type="ARBA" id="ARBA00022475"/>
    </source>
</evidence>
<feature type="transmembrane region" description="Helical" evidence="8">
    <location>
        <begin position="105"/>
        <end position="123"/>
    </location>
</feature>
<evidence type="ECO:0000256" key="6">
    <source>
        <dbReference type="ARBA" id="ARBA00022989"/>
    </source>
</evidence>
<dbReference type="CDD" id="cd13962">
    <property type="entry name" value="PT_UbiA_UBIAD1"/>
    <property type="match status" value="1"/>
</dbReference>
<comment type="catalytic activity">
    <reaction evidence="8">
        <text>an all-trans-polyprenyl diphosphate + 1,4-dihydroxy-2-naphthoate + H(+) = a 2-demethylmenaquinol + CO2 + diphosphate</text>
        <dbReference type="Rhea" id="RHEA:26478"/>
        <dbReference type="Rhea" id="RHEA-COMP:9563"/>
        <dbReference type="Rhea" id="RHEA-COMP:9564"/>
        <dbReference type="ChEBI" id="CHEBI:11173"/>
        <dbReference type="ChEBI" id="CHEBI:15378"/>
        <dbReference type="ChEBI" id="CHEBI:16526"/>
        <dbReference type="ChEBI" id="CHEBI:33019"/>
        <dbReference type="ChEBI" id="CHEBI:55437"/>
        <dbReference type="ChEBI" id="CHEBI:58914"/>
        <dbReference type="EC" id="2.5.1.74"/>
    </reaction>
</comment>
<dbReference type="AlphaFoldDB" id="A0A1G8Z2V0"/>
<evidence type="ECO:0000256" key="2">
    <source>
        <dbReference type="ARBA" id="ARBA00022428"/>
    </source>
</evidence>
<dbReference type="Proteomes" id="UP000198694">
    <property type="component" value="Unassembled WGS sequence"/>
</dbReference>
<dbReference type="PANTHER" id="PTHR13929">
    <property type="entry name" value="1,4-DIHYDROXY-2-NAPHTHOATE OCTAPRENYLTRANSFERASE"/>
    <property type="match status" value="1"/>
</dbReference>
<dbReference type="InterPro" id="IPR000537">
    <property type="entry name" value="UbiA_prenyltransferase"/>
</dbReference>
<keyword evidence="2 8" id="KW-0474">Menaquinone biosynthesis</keyword>
<dbReference type="Pfam" id="PF01040">
    <property type="entry name" value="UbiA"/>
    <property type="match status" value="1"/>
</dbReference>
<proteinExistence type="inferred from homology"/>
<keyword evidence="11" id="KW-1185">Reference proteome</keyword>
<gene>
    <name evidence="8" type="primary">menA</name>
    <name evidence="10" type="ORF">SAMN05216243_1932</name>
</gene>
<feature type="transmembrane region" description="Helical" evidence="8">
    <location>
        <begin position="183"/>
        <end position="203"/>
    </location>
</feature>
<dbReference type="STRING" id="407036.SAMN05216243_1932"/>
<dbReference type="Gene3D" id="1.10.357.140">
    <property type="entry name" value="UbiA prenyltransferase"/>
    <property type="match status" value="1"/>
</dbReference>
<keyword evidence="3 8" id="KW-1003">Cell membrane</keyword>
<dbReference type="RefSeq" id="WP_093213406.1">
    <property type="nucleotide sequence ID" value="NZ_FNFL01000002.1"/>
</dbReference>
<dbReference type="EC" id="2.5.1.74" evidence="8 9"/>
<comment type="subcellular location">
    <subcellularLocation>
        <location evidence="8">Cell membrane</location>
        <topology evidence="8">Multi-pass membrane protein</topology>
    </subcellularLocation>
    <subcellularLocation>
        <location evidence="1">Membrane</location>
        <topology evidence="1">Multi-pass membrane protein</topology>
    </subcellularLocation>
</comment>
<dbReference type="InterPro" id="IPR044878">
    <property type="entry name" value="UbiA_sf"/>
</dbReference>
<dbReference type="GO" id="GO:0005886">
    <property type="term" value="C:plasma membrane"/>
    <property type="evidence" value="ECO:0007669"/>
    <property type="project" value="UniProtKB-SubCell"/>
</dbReference>
<dbReference type="GO" id="GO:0009234">
    <property type="term" value="P:menaquinone biosynthetic process"/>
    <property type="evidence" value="ECO:0007669"/>
    <property type="project" value="UniProtKB-UniRule"/>
</dbReference>
<evidence type="ECO:0000256" key="5">
    <source>
        <dbReference type="ARBA" id="ARBA00022692"/>
    </source>
</evidence>
<evidence type="ECO:0000256" key="8">
    <source>
        <dbReference type="HAMAP-Rule" id="MF_01937"/>
    </source>
</evidence>
<evidence type="ECO:0000313" key="10">
    <source>
        <dbReference type="EMBL" id="SDK08570.1"/>
    </source>
</evidence>
<dbReference type="PANTHER" id="PTHR13929:SF0">
    <property type="entry name" value="UBIA PRENYLTRANSFERASE DOMAIN-CONTAINING PROTEIN 1"/>
    <property type="match status" value="1"/>
</dbReference>
<accession>A0A1G8Z2V0</accession>
<feature type="transmembrane region" description="Helical" evidence="8">
    <location>
        <begin position="53"/>
        <end position="73"/>
    </location>
</feature>
<dbReference type="NCBIfam" id="NF004749">
    <property type="entry name" value="PRK06080.1-1"/>
    <property type="match status" value="1"/>
</dbReference>
<keyword evidence="6 8" id="KW-1133">Transmembrane helix</keyword>
<sequence>MQSLDKKAISSALNEKAGFQVWWRLLRPHTLTASFVPVFVGTMAATLDDSINYLLFIAMLVASMLIQAATNMFNEYYDFVRGLDNEKSVGIGGTIVRDGVSPNTVLSLALSFFAIAIALGVYICFQSSWWIAVIGVISMLCGYLYTGGPYPIAYTPFGELVAGFFMGTVIISISYFIQTMTLTGEVILISIPIAIFIGTIMLSNNIRDLEGDKENGRKTIAILIGREKAVVLLGSLFAISYLLMAIYVFAGILPIWSFLTLLGVKKAITAIKGFKGKTINLEMMPAMKATAQTNTFFGLLLGLSLLIHFFIPFSF</sequence>
<dbReference type="InterPro" id="IPR026046">
    <property type="entry name" value="UBIAD1"/>
</dbReference>
<keyword evidence="4 8" id="KW-0808">Transferase</keyword>
<comment type="pathway">
    <text evidence="8">Quinol/quinone metabolism; menaquinone biosynthesis; menaquinol from 1,4-dihydroxy-2-naphthoate: step 1/2.</text>
</comment>
<evidence type="ECO:0000256" key="1">
    <source>
        <dbReference type="ARBA" id="ARBA00004141"/>
    </source>
</evidence>
<evidence type="ECO:0000313" key="11">
    <source>
        <dbReference type="Proteomes" id="UP000198694"/>
    </source>
</evidence>
<dbReference type="EMBL" id="FNFL01000002">
    <property type="protein sequence ID" value="SDK08570.1"/>
    <property type="molecule type" value="Genomic_DNA"/>
</dbReference>
<evidence type="ECO:0000256" key="4">
    <source>
        <dbReference type="ARBA" id="ARBA00022679"/>
    </source>
</evidence>
<dbReference type="InterPro" id="IPR004657">
    <property type="entry name" value="MenA"/>
</dbReference>
<feature type="transmembrane region" description="Helical" evidence="8">
    <location>
        <begin position="157"/>
        <end position="177"/>
    </location>
</feature>
<feature type="transmembrane region" description="Helical" evidence="8">
    <location>
        <begin position="129"/>
        <end position="145"/>
    </location>
</feature>
<dbReference type="Gene3D" id="1.20.120.1780">
    <property type="entry name" value="UbiA prenyltransferase"/>
    <property type="match status" value="1"/>
</dbReference>
<dbReference type="FunFam" id="1.10.357.140:FF:000007">
    <property type="entry name" value="1,4-dihydroxy-2-naphthoate octaprenyltransferase"/>
    <property type="match status" value="1"/>
</dbReference>
<dbReference type="GO" id="GO:0042371">
    <property type="term" value="P:vitamin K biosynthetic process"/>
    <property type="evidence" value="ECO:0007669"/>
    <property type="project" value="TreeGrafter"/>
</dbReference>
<feature type="transmembrane region" description="Helical" evidence="8">
    <location>
        <begin position="295"/>
        <end position="313"/>
    </location>
</feature>
<comment type="function">
    <text evidence="8">Conversion of 1,4-dihydroxy-2-naphthoate (DHNA) to demethylmenaquinone (DMK).</text>
</comment>
<dbReference type="UniPathway" id="UPA00079">
    <property type="reaction ID" value="UER00168"/>
</dbReference>
<comment type="similarity">
    <text evidence="8">Belongs to the MenA family. Type 1 subfamily.</text>
</comment>
<feature type="transmembrane region" description="Helical" evidence="8">
    <location>
        <begin position="229"/>
        <end position="249"/>
    </location>
</feature>
<protein>
    <recommendedName>
        <fullName evidence="8 9">1,4-dihydroxy-2-naphthoate octaprenyltransferase</fullName>
        <shortName evidence="8">DHNA-octaprenyltransferase</shortName>
        <ecNumber evidence="8 9">2.5.1.74</ecNumber>
    </recommendedName>
</protein>
<dbReference type="NCBIfam" id="TIGR00751">
    <property type="entry name" value="menA"/>
    <property type="match status" value="1"/>
</dbReference>
<evidence type="ECO:0000256" key="7">
    <source>
        <dbReference type="ARBA" id="ARBA00023136"/>
    </source>
</evidence>
<name>A0A1G8Z2V0_9BACI</name>
<dbReference type="PIRSF" id="PIRSF005355">
    <property type="entry name" value="UBIAD1"/>
    <property type="match status" value="1"/>
</dbReference>